<evidence type="ECO:0000313" key="3">
    <source>
        <dbReference type="Proteomes" id="UP000622707"/>
    </source>
</evidence>
<dbReference type="InterPro" id="IPR000595">
    <property type="entry name" value="cNMP-bd_dom"/>
</dbReference>
<accession>A0ABS1JMB2</accession>
<dbReference type="Pfam" id="PF00027">
    <property type="entry name" value="cNMP_binding"/>
    <property type="match status" value="1"/>
</dbReference>
<dbReference type="InterPro" id="IPR050397">
    <property type="entry name" value="Env_Response_Regulators"/>
</dbReference>
<feature type="domain" description="Cyclic nucleotide-binding" evidence="1">
    <location>
        <begin position="36"/>
        <end position="163"/>
    </location>
</feature>
<dbReference type="InterPro" id="IPR014710">
    <property type="entry name" value="RmlC-like_jellyroll"/>
</dbReference>
<dbReference type="EMBL" id="JAEQND010000005">
    <property type="protein sequence ID" value="MBL0425375.1"/>
    <property type="molecule type" value="Genomic_DNA"/>
</dbReference>
<dbReference type="Proteomes" id="UP000622707">
    <property type="component" value="Unassembled WGS sequence"/>
</dbReference>
<dbReference type="SUPFAM" id="SSF51206">
    <property type="entry name" value="cAMP-binding domain-like"/>
    <property type="match status" value="1"/>
</dbReference>
<comment type="caution">
    <text evidence="2">The sequence shown here is derived from an EMBL/GenBank/DDBJ whole genome shotgun (WGS) entry which is preliminary data.</text>
</comment>
<reference evidence="2 3" key="1">
    <citation type="journal article" date="2017" name="Int. J. Syst. Evol. Microbiol.">
        <title>Ramlibacter alkalitolerans sp. nov., alkali-tolerant bacterium isolated from soil of ginseng.</title>
        <authorList>
            <person name="Lee D.H."/>
            <person name="Cha C.J."/>
        </authorList>
    </citation>
    <scope>NUCLEOTIDE SEQUENCE [LARGE SCALE GENOMIC DNA]</scope>
    <source>
        <strain evidence="2 3">KACC 19305</strain>
    </source>
</reference>
<dbReference type="Gene3D" id="2.60.120.10">
    <property type="entry name" value="Jelly Rolls"/>
    <property type="match status" value="1"/>
</dbReference>
<dbReference type="RefSeq" id="WP_201688932.1">
    <property type="nucleotide sequence ID" value="NZ_JAEQND010000005.1"/>
</dbReference>
<dbReference type="InterPro" id="IPR018490">
    <property type="entry name" value="cNMP-bd_dom_sf"/>
</dbReference>
<dbReference type="PANTHER" id="PTHR24567">
    <property type="entry name" value="CRP FAMILY TRANSCRIPTIONAL REGULATORY PROTEIN"/>
    <property type="match status" value="1"/>
</dbReference>
<organism evidence="2 3">
    <name type="scientific">Ramlibacter alkalitolerans</name>
    <dbReference type="NCBI Taxonomy" id="2039631"/>
    <lineage>
        <taxon>Bacteria</taxon>
        <taxon>Pseudomonadati</taxon>
        <taxon>Pseudomonadota</taxon>
        <taxon>Betaproteobacteria</taxon>
        <taxon>Burkholderiales</taxon>
        <taxon>Comamonadaceae</taxon>
        <taxon>Ramlibacter</taxon>
    </lineage>
</organism>
<name>A0ABS1JMB2_9BURK</name>
<evidence type="ECO:0000313" key="2">
    <source>
        <dbReference type="EMBL" id="MBL0425375.1"/>
    </source>
</evidence>
<gene>
    <name evidence="2" type="ORF">JI746_09650</name>
</gene>
<dbReference type="CDD" id="cd00038">
    <property type="entry name" value="CAP_ED"/>
    <property type="match status" value="1"/>
</dbReference>
<dbReference type="PANTHER" id="PTHR24567:SF74">
    <property type="entry name" value="HTH-TYPE TRANSCRIPTIONAL REGULATOR ARCR"/>
    <property type="match status" value="1"/>
</dbReference>
<sequence length="184" mass="20247">MATPTLEEQMRATGLEVCGACERLSGWPELMENSVLLQDFSPAEVDVLGSLMVHVRAQPGQMLIVEGDANDWMMLLLRGTVDVGKRIGPEADREIRGDNTRLAVLRPGTVLGEMSMFDGEPRYASCWALSEVEAAVLDRAGVERLIRARPDIGAKLLVKLTQLLAQRLRNTSSQLVKVLRQHVG</sequence>
<protein>
    <submittedName>
        <fullName evidence="2">Cyclic nucleotide-binding domain-containing protein</fullName>
    </submittedName>
</protein>
<evidence type="ECO:0000259" key="1">
    <source>
        <dbReference type="PROSITE" id="PS50042"/>
    </source>
</evidence>
<dbReference type="PROSITE" id="PS50042">
    <property type="entry name" value="CNMP_BINDING_3"/>
    <property type="match status" value="1"/>
</dbReference>
<proteinExistence type="predicted"/>
<keyword evidence="3" id="KW-1185">Reference proteome</keyword>
<dbReference type="SMART" id="SM00100">
    <property type="entry name" value="cNMP"/>
    <property type="match status" value="1"/>
</dbReference>